<protein>
    <recommendedName>
        <fullName evidence="9">RING-type E3 ubiquitin transferase</fullName>
    </recommendedName>
</protein>
<evidence type="ECO:0000259" key="5">
    <source>
        <dbReference type="PROSITE" id="PS50089"/>
    </source>
</evidence>
<gene>
    <name evidence="7" type="ORF">NEDG_00651</name>
</gene>
<dbReference type="EMBL" id="LTDL01000040">
    <property type="protein sequence ID" value="OAG29518.1"/>
    <property type="molecule type" value="Genomic_DNA"/>
</dbReference>
<evidence type="ECO:0000259" key="6">
    <source>
        <dbReference type="PROSITE" id="PS50103"/>
    </source>
</evidence>
<dbReference type="Gene3D" id="3.30.40.10">
    <property type="entry name" value="Zinc/RING finger domain, C3HC4 (zinc finger)"/>
    <property type="match status" value="1"/>
</dbReference>
<dbReference type="OrthoDB" id="1305878at2759"/>
<accession>A0A177ECH1</accession>
<organism evidence="7 8">
    <name type="scientific">Nematocida displodere</name>
    <dbReference type="NCBI Taxonomy" id="1805483"/>
    <lineage>
        <taxon>Eukaryota</taxon>
        <taxon>Fungi</taxon>
        <taxon>Fungi incertae sedis</taxon>
        <taxon>Microsporidia</taxon>
        <taxon>Nematocida</taxon>
    </lineage>
</organism>
<dbReference type="RefSeq" id="XP_067544166.1">
    <property type="nucleotide sequence ID" value="XM_067688069.1"/>
</dbReference>
<feature type="domain" description="C3H1-type" evidence="6">
    <location>
        <begin position="4"/>
        <end position="27"/>
    </location>
</feature>
<dbReference type="InterPro" id="IPR001841">
    <property type="entry name" value="Znf_RING"/>
</dbReference>
<evidence type="ECO:0000313" key="8">
    <source>
        <dbReference type="Proteomes" id="UP000185944"/>
    </source>
</evidence>
<dbReference type="GO" id="GO:0008270">
    <property type="term" value="F:zinc ion binding"/>
    <property type="evidence" value="ECO:0007669"/>
    <property type="project" value="UniProtKB-KW"/>
</dbReference>
<dbReference type="InterPro" id="IPR000571">
    <property type="entry name" value="Znf_CCCH"/>
</dbReference>
<evidence type="ECO:0008006" key="9">
    <source>
        <dbReference type="Google" id="ProtNLM"/>
    </source>
</evidence>
<sequence length="82" mass="9347">MEKECKEYAETGRCKREEKCKYLHTRCIAIEPVVCCLCTANPPECTTPCSHQFCYSCASSFMQQSTKCLICDEETDGVCLWT</sequence>
<dbReference type="AlphaFoldDB" id="A0A177ECH1"/>
<keyword evidence="1 4" id="KW-0479">Metal-binding</keyword>
<dbReference type="GeneID" id="93647001"/>
<comment type="caution">
    <text evidence="7">The sequence shown here is derived from an EMBL/GenBank/DDBJ whole genome shotgun (WGS) entry which is preliminary data.</text>
</comment>
<evidence type="ECO:0000256" key="3">
    <source>
        <dbReference type="ARBA" id="ARBA00022833"/>
    </source>
</evidence>
<evidence type="ECO:0000256" key="4">
    <source>
        <dbReference type="PROSITE-ProRule" id="PRU00723"/>
    </source>
</evidence>
<dbReference type="VEuPathDB" id="MicrosporidiaDB:NEDG_00651"/>
<name>A0A177ECH1_9MICR</name>
<feature type="zinc finger region" description="C3H1-type" evidence="4">
    <location>
        <begin position="4"/>
        <end position="27"/>
    </location>
</feature>
<dbReference type="InterPro" id="IPR036855">
    <property type="entry name" value="Znf_CCCH_sf"/>
</dbReference>
<dbReference type="PROSITE" id="PS50103">
    <property type="entry name" value="ZF_C3H1"/>
    <property type="match status" value="1"/>
</dbReference>
<dbReference type="PROSITE" id="PS00518">
    <property type="entry name" value="ZF_RING_1"/>
    <property type="match status" value="1"/>
</dbReference>
<evidence type="ECO:0000256" key="1">
    <source>
        <dbReference type="ARBA" id="ARBA00022723"/>
    </source>
</evidence>
<dbReference type="Pfam" id="PF00642">
    <property type="entry name" value="zf-CCCH"/>
    <property type="match status" value="1"/>
</dbReference>
<evidence type="ECO:0000256" key="2">
    <source>
        <dbReference type="ARBA" id="ARBA00022771"/>
    </source>
</evidence>
<dbReference type="PROSITE" id="PS50089">
    <property type="entry name" value="ZF_RING_2"/>
    <property type="match status" value="1"/>
</dbReference>
<feature type="domain" description="RING-type" evidence="5">
    <location>
        <begin position="35"/>
        <end position="72"/>
    </location>
</feature>
<keyword evidence="2 4" id="KW-0863">Zinc-finger</keyword>
<keyword evidence="8" id="KW-1185">Reference proteome</keyword>
<proteinExistence type="predicted"/>
<dbReference type="SUPFAM" id="SSF90229">
    <property type="entry name" value="CCCH zinc finger"/>
    <property type="match status" value="1"/>
</dbReference>
<reference evidence="7 8" key="1">
    <citation type="submission" date="2016-02" db="EMBL/GenBank/DDBJ databases">
        <title>Discovery of a natural microsporidian pathogen with a broad tissue tropism in Caenorhabditis elegans.</title>
        <authorList>
            <person name="Luallen R.J."/>
            <person name="Reinke A.W."/>
            <person name="Tong L."/>
            <person name="Botts M.R."/>
            <person name="Felix M.-A."/>
            <person name="Troemel E.R."/>
        </authorList>
    </citation>
    <scope>NUCLEOTIDE SEQUENCE [LARGE SCALE GENOMIC DNA]</scope>
    <source>
        <strain evidence="7 8">JUm2807</strain>
    </source>
</reference>
<dbReference type="InterPro" id="IPR017907">
    <property type="entry name" value="Znf_RING_CS"/>
</dbReference>
<dbReference type="SMART" id="SM00356">
    <property type="entry name" value="ZnF_C3H1"/>
    <property type="match status" value="1"/>
</dbReference>
<evidence type="ECO:0000313" key="7">
    <source>
        <dbReference type="EMBL" id="OAG29518.1"/>
    </source>
</evidence>
<dbReference type="Proteomes" id="UP000185944">
    <property type="component" value="Unassembled WGS sequence"/>
</dbReference>
<dbReference type="InterPro" id="IPR013083">
    <property type="entry name" value="Znf_RING/FYVE/PHD"/>
</dbReference>
<keyword evidence="3 4" id="KW-0862">Zinc</keyword>